<reference evidence="2 3" key="1">
    <citation type="submission" date="2021-01" db="EMBL/GenBank/DDBJ databases">
        <title>Whole genome shotgun sequence of Catellatospora chokoriensis NBRC 107358.</title>
        <authorList>
            <person name="Komaki H."/>
            <person name="Tamura T."/>
        </authorList>
    </citation>
    <scope>NUCLEOTIDE SEQUENCE [LARGE SCALE GENOMIC DNA]</scope>
    <source>
        <strain evidence="2 3">NBRC 107358</strain>
    </source>
</reference>
<proteinExistence type="predicted"/>
<dbReference type="EMBL" id="BONG01000051">
    <property type="protein sequence ID" value="GIF92834.1"/>
    <property type="molecule type" value="Genomic_DNA"/>
</dbReference>
<accession>A0A8J3K2H7</accession>
<evidence type="ECO:0000313" key="2">
    <source>
        <dbReference type="EMBL" id="GIF92834.1"/>
    </source>
</evidence>
<name>A0A8J3K2H7_9ACTN</name>
<feature type="region of interest" description="Disordered" evidence="1">
    <location>
        <begin position="1"/>
        <end position="66"/>
    </location>
</feature>
<organism evidence="2 3">
    <name type="scientific">Catellatospora chokoriensis</name>
    <dbReference type="NCBI Taxonomy" id="310353"/>
    <lineage>
        <taxon>Bacteria</taxon>
        <taxon>Bacillati</taxon>
        <taxon>Actinomycetota</taxon>
        <taxon>Actinomycetes</taxon>
        <taxon>Micromonosporales</taxon>
        <taxon>Micromonosporaceae</taxon>
        <taxon>Catellatospora</taxon>
    </lineage>
</organism>
<protein>
    <submittedName>
        <fullName evidence="2">Uncharacterized protein</fullName>
    </submittedName>
</protein>
<comment type="caution">
    <text evidence="2">The sequence shown here is derived from an EMBL/GenBank/DDBJ whole genome shotgun (WGS) entry which is preliminary data.</text>
</comment>
<evidence type="ECO:0000313" key="3">
    <source>
        <dbReference type="Proteomes" id="UP000619293"/>
    </source>
</evidence>
<evidence type="ECO:0000256" key="1">
    <source>
        <dbReference type="SAM" id="MobiDB-lite"/>
    </source>
</evidence>
<dbReference type="Proteomes" id="UP000619293">
    <property type="component" value="Unassembled WGS sequence"/>
</dbReference>
<keyword evidence="3" id="KW-1185">Reference proteome</keyword>
<gene>
    <name evidence="2" type="ORF">Cch02nite_62780</name>
</gene>
<sequence length="66" mass="6640">MWGVTDVANLKNPARPTHRNHPYRSGAGGAAGVSVKGRPLLAAPSEPGGTPCGAQPPTISADKPQA</sequence>
<dbReference type="AlphaFoldDB" id="A0A8J3K2H7"/>